<keyword evidence="9 12" id="KW-0961">Cell wall biogenesis/degradation</keyword>
<comment type="caution">
    <text evidence="14">The sequence shown here is derived from an EMBL/GenBank/DDBJ whole genome shotgun (WGS) entry which is preliminary data.</text>
</comment>
<dbReference type="InterPro" id="IPR036968">
    <property type="entry name" value="Enolpyruvate_Tfrase_sf"/>
</dbReference>
<name>A0A315YMR9_RUMFL</name>
<evidence type="ECO:0000256" key="4">
    <source>
        <dbReference type="ARBA" id="ARBA00022618"/>
    </source>
</evidence>
<dbReference type="UniPathway" id="UPA00219"/>
<dbReference type="Gene3D" id="3.65.10.10">
    <property type="entry name" value="Enolpyruvate transferase domain"/>
    <property type="match status" value="2"/>
</dbReference>
<evidence type="ECO:0000256" key="2">
    <source>
        <dbReference type="ARBA" id="ARBA00004752"/>
    </source>
</evidence>
<reference evidence="14 15" key="1">
    <citation type="submission" date="2018-05" db="EMBL/GenBank/DDBJ databases">
        <title>The Hungate 1000. A catalogue of reference genomes from the rumen microbiome.</title>
        <authorList>
            <person name="Kelly W."/>
        </authorList>
    </citation>
    <scope>NUCLEOTIDE SEQUENCE [LARGE SCALE GENOMIC DNA]</scope>
    <source>
        <strain evidence="14 15">SAb67</strain>
    </source>
</reference>
<gene>
    <name evidence="12" type="primary">murA</name>
    <name evidence="14" type="ORF">IE37_01559</name>
</gene>
<keyword evidence="7 12" id="KW-0573">Peptidoglycan synthesis</keyword>
<evidence type="ECO:0000256" key="7">
    <source>
        <dbReference type="ARBA" id="ARBA00022984"/>
    </source>
</evidence>
<feature type="active site" description="Proton donor" evidence="12">
    <location>
        <position position="122"/>
    </location>
</feature>
<evidence type="ECO:0000259" key="13">
    <source>
        <dbReference type="Pfam" id="PF00275"/>
    </source>
</evidence>
<feature type="binding site" evidence="12">
    <location>
        <begin position="28"/>
        <end position="29"/>
    </location>
    <ligand>
        <name>phosphoenolpyruvate</name>
        <dbReference type="ChEBI" id="CHEBI:58702"/>
    </ligand>
</feature>
<comment type="catalytic activity">
    <reaction evidence="11 12">
        <text>phosphoenolpyruvate + UDP-N-acetyl-alpha-D-glucosamine = UDP-N-acetyl-3-O-(1-carboxyvinyl)-alpha-D-glucosamine + phosphate</text>
        <dbReference type="Rhea" id="RHEA:18681"/>
        <dbReference type="ChEBI" id="CHEBI:43474"/>
        <dbReference type="ChEBI" id="CHEBI:57705"/>
        <dbReference type="ChEBI" id="CHEBI:58702"/>
        <dbReference type="ChEBI" id="CHEBI:68483"/>
        <dbReference type="EC" id="2.5.1.7"/>
    </reaction>
</comment>
<protein>
    <recommendedName>
        <fullName evidence="12">UDP-N-acetylglucosamine 1-carboxyvinyltransferase</fullName>
        <ecNumber evidence="12">2.5.1.7</ecNumber>
    </recommendedName>
    <alternativeName>
        <fullName evidence="12">Enoylpyruvate transferase</fullName>
    </alternativeName>
    <alternativeName>
        <fullName evidence="12">UDP-N-acetylglucosamine enolpyruvyl transferase</fullName>
        <shortName evidence="12">EPT</shortName>
    </alternativeName>
</protein>
<dbReference type="GO" id="GO:0008360">
    <property type="term" value="P:regulation of cell shape"/>
    <property type="evidence" value="ECO:0007669"/>
    <property type="project" value="UniProtKB-KW"/>
</dbReference>
<evidence type="ECO:0000256" key="12">
    <source>
        <dbReference type="HAMAP-Rule" id="MF_00111"/>
    </source>
</evidence>
<keyword evidence="12" id="KW-0670">Pyruvate</keyword>
<dbReference type="PANTHER" id="PTHR43783">
    <property type="entry name" value="UDP-N-ACETYLGLUCOSAMINE 1-CARBOXYVINYLTRANSFERASE"/>
    <property type="match status" value="1"/>
</dbReference>
<dbReference type="GO" id="GO:0008760">
    <property type="term" value="F:UDP-N-acetylglucosamine 1-carboxyvinyltransferase activity"/>
    <property type="evidence" value="ECO:0007669"/>
    <property type="project" value="UniProtKB-UniRule"/>
</dbReference>
<feature type="modified residue" description="2-(S-cysteinyl)pyruvic acid O-phosphothioketal" evidence="12">
    <location>
        <position position="122"/>
    </location>
</feature>
<comment type="similarity">
    <text evidence="10 12">Belongs to the EPSP synthase family. MurA subfamily.</text>
</comment>
<dbReference type="InterPro" id="IPR005750">
    <property type="entry name" value="UDP_GlcNAc_COvinyl_MurA"/>
</dbReference>
<dbReference type="InterPro" id="IPR001986">
    <property type="entry name" value="Enolpyruvate_Tfrase_dom"/>
</dbReference>
<accession>A0A315YMR9</accession>
<evidence type="ECO:0000256" key="8">
    <source>
        <dbReference type="ARBA" id="ARBA00023306"/>
    </source>
</evidence>
<organism evidence="14 15">
    <name type="scientific">Ruminococcus flavefaciens</name>
    <dbReference type="NCBI Taxonomy" id="1265"/>
    <lineage>
        <taxon>Bacteria</taxon>
        <taxon>Bacillati</taxon>
        <taxon>Bacillota</taxon>
        <taxon>Clostridia</taxon>
        <taxon>Eubacteriales</taxon>
        <taxon>Oscillospiraceae</taxon>
        <taxon>Ruminococcus</taxon>
    </lineage>
</organism>
<keyword evidence="3 12" id="KW-0963">Cytoplasm</keyword>
<dbReference type="GO" id="GO:0019277">
    <property type="term" value="P:UDP-N-acetylgalactosamine biosynthetic process"/>
    <property type="evidence" value="ECO:0007669"/>
    <property type="project" value="InterPro"/>
</dbReference>
<dbReference type="STRING" id="1265.SAMN02910280_2527"/>
<dbReference type="AlphaFoldDB" id="A0A315YMR9"/>
<proteinExistence type="inferred from homology"/>
<dbReference type="Proteomes" id="UP000245720">
    <property type="component" value="Unassembled WGS sequence"/>
</dbReference>
<keyword evidence="4 12" id="KW-0132">Cell division</keyword>
<comment type="caution">
    <text evidence="12">Lacks conserved residue(s) required for the propagation of feature annotation.</text>
</comment>
<feature type="binding site" evidence="12">
    <location>
        <position position="314"/>
    </location>
    <ligand>
        <name>UDP-N-acetyl-alpha-D-glucosamine</name>
        <dbReference type="ChEBI" id="CHEBI:57705"/>
    </ligand>
</feature>
<dbReference type="InterPro" id="IPR013792">
    <property type="entry name" value="RNA3'P_cycl/enolpyr_Trfase_a/b"/>
</dbReference>
<dbReference type="EMBL" id="QGDI01000005">
    <property type="protein sequence ID" value="PWJ13060.1"/>
    <property type="molecule type" value="Genomic_DNA"/>
</dbReference>
<dbReference type="EC" id="2.5.1.7" evidence="12"/>
<dbReference type="Pfam" id="PF00275">
    <property type="entry name" value="EPSP_synthase"/>
    <property type="match status" value="1"/>
</dbReference>
<evidence type="ECO:0000256" key="6">
    <source>
        <dbReference type="ARBA" id="ARBA00022960"/>
    </source>
</evidence>
<dbReference type="InterPro" id="IPR050068">
    <property type="entry name" value="MurA_subfamily"/>
</dbReference>
<evidence type="ECO:0000256" key="1">
    <source>
        <dbReference type="ARBA" id="ARBA00004496"/>
    </source>
</evidence>
<evidence type="ECO:0000256" key="10">
    <source>
        <dbReference type="ARBA" id="ARBA00038367"/>
    </source>
</evidence>
<feature type="binding site" evidence="12">
    <location>
        <position position="98"/>
    </location>
    <ligand>
        <name>UDP-N-acetyl-alpha-D-glucosamine</name>
        <dbReference type="ChEBI" id="CHEBI:57705"/>
    </ligand>
</feature>
<dbReference type="NCBIfam" id="TIGR01072">
    <property type="entry name" value="murA"/>
    <property type="match status" value="1"/>
</dbReference>
<dbReference type="HAMAP" id="MF_00111">
    <property type="entry name" value="MurA"/>
    <property type="match status" value="1"/>
</dbReference>
<evidence type="ECO:0000256" key="11">
    <source>
        <dbReference type="ARBA" id="ARBA00047527"/>
    </source>
</evidence>
<keyword evidence="5 12" id="KW-0808">Transferase</keyword>
<dbReference type="CDD" id="cd01555">
    <property type="entry name" value="UdpNAET"/>
    <property type="match status" value="1"/>
</dbReference>
<feature type="domain" description="Enolpyruvate transferase" evidence="13">
    <location>
        <begin position="13"/>
        <end position="413"/>
    </location>
</feature>
<dbReference type="PANTHER" id="PTHR43783:SF1">
    <property type="entry name" value="UDP-N-ACETYLGLUCOSAMINE 1-CARBOXYVINYLTRANSFERASE"/>
    <property type="match status" value="1"/>
</dbReference>
<dbReference type="GO" id="GO:0051301">
    <property type="term" value="P:cell division"/>
    <property type="evidence" value="ECO:0007669"/>
    <property type="project" value="UniProtKB-KW"/>
</dbReference>
<evidence type="ECO:0000256" key="9">
    <source>
        <dbReference type="ARBA" id="ARBA00023316"/>
    </source>
</evidence>
<comment type="pathway">
    <text evidence="2 12">Cell wall biogenesis; peptidoglycan biosynthesis.</text>
</comment>
<dbReference type="GO" id="GO:0005737">
    <property type="term" value="C:cytoplasm"/>
    <property type="evidence" value="ECO:0007669"/>
    <property type="project" value="UniProtKB-SubCell"/>
</dbReference>
<dbReference type="GO" id="GO:0009252">
    <property type="term" value="P:peptidoglycan biosynthetic process"/>
    <property type="evidence" value="ECO:0007669"/>
    <property type="project" value="UniProtKB-UniRule"/>
</dbReference>
<evidence type="ECO:0000313" key="15">
    <source>
        <dbReference type="Proteomes" id="UP000245720"/>
    </source>
</evidence>
<evidence type="ECO:0000313" key="14">
    <source>
        <dbReference type="EMBL" id="PWJ13060.1"/>
    </source>
</evidence>
<comment type="subcellular location">
    <subcellularLocation>
        <location evidence="1 12">Cytoplasm</location>
    </subcellularLocation>
</comment>
<comment type="function">
    <text evidence="12">Cell wall formation. Adds enolpyruvyl to UDP-N-acetylglucosamine.</text>
</comment>
<sequence length="425" mass="45627">MLWGDDMQKFMISGGRRLRGELALQGSKNSSLPIMAAALLCRGECTLHSCPRLTDVYAASRILNCVGCRCSFSDNTAVINAETIESTSVSEELMREMRSSIIFMGAMLGRAGECTVSVPGGCELGPRPIDMHLAALRKMAVDIRESGGSIICRALCGRAKGARISLAFPSVGATENIILCAVTAEGETVINNAAREPEICDLCGFLRACGADIRGDGESRIIIRGKQQLHGCEYTIMPDRIVGATYLSMAAAAKGELILTNACVPEMEPFLTVLEQTGCSVYTSENRIYLRSGTRLRAVGERIRTMPHPGFPTDAQAVLMAALSLADGTSIFEENIFDCRYRHTDALVKMGADIEVLGKVAVVKGVSSLRGANVEATDLRGGAAMVIAALCAEGDTEISRICHIDRGYEKMEEAVRLLGGEMRRV</sequence>
<evidence type="ECO:0000256" key="3">
    <source>
        <dbReference type="ARBA" id="ARBA00022490"/>
    </source>
</evidence>
<feature type="binding site" evidence="12">
    <location>
        <position position="336"/>
    </location>
    <ligand>
        <name>UDP-N-acetyl-alpha-D-glucosamine</name>
        <dbReference type="ChEBI" id="CHEBI:57705"/>
    </ligand>
</feature>
<dbReference type="SUPFAM" id="SSF55205">
    <property type="entry name" value="EPT/RTPC-like"/>
    <property type="match status" value="1"/>
</dbReference>
<dbReference type="GO" id="GO:0071555">
    <property type="term" value="P:cell wall organization"/>
    <property type="evidence" value="ECO:0007669"/>
    <property type="project" value="UniProtKB-KW"/>
</dbReference>
<dbReference type="NCBIfam" id="NF006873">
    <property type="entry name" value="PRK09369.1"/>
    <property type="match status" value="1"/>
</dbReference>
<evidence type="ECO:0000256" key="5">
    <source>
        <dbReference type="ARBA" id="ARBA00022679"/>
    </source>
</evidence>
<keyword evidence="8 12" id="KW-0131">Cell cycle</keyword>
<keyword evidence="6 12" id="KW-0133">Cell shape</keyword>